<keyword evidence="10" id="KW-1185">Reference proteome</keyword>
<evidence type="ECO:0000256" key="6">
    <source>
        <dbReference type="ARBA" id="ARBA00023136"/>
    </source>
</evidence>
<proteinExistence type="predicted"/>
<dbReference type="Pfam" id="PF13641">
    <property type="entry name" value="Glyco_tranf_2_3"/>
    <property type="match status" value="1"/>
</dbReference>
<organism evidence="9 10">
    <name type="scientific">Rhynchosporium agropyri</name>
    <dbReference type="NCBI Taxonomy" id="914238"/>
    <lineage>
        <taxon>Eukaryota</taxon>
        <taxon>Fungi</taxon>
        <taxon>Dikarya</taxon>
        <taxon>Ascomycota</taxon>
        <taxon>Pezizomycotina</taxon>
        <taxon>Leotiomycetes</taxon>
        <taxon>Helotiales</taxon>
        <taxon>Ploettnerulaceae</taxon>
        <taxon>Rhynchosporium</taxon>
    </lineage>
</organism>
<dbReference type="EMBL" id="FJUX01000201">
    <property type="protein sequence ID" value="CZT13607.1"/>
    <property type="molecule type" value="Genomic_DNA"/>
</dbReference>
<feature type="transmembrane region" description="Helical" evidence="8">
    <location>
        <begin position="29"/>
        <end position="50"/>
    </location>
</feature>
<dbReference type="PANTHER" id="PTHR47844:SF1">
    <property type="entry name" value="EXOSTOSIN-LIKE 2"/>
    <property type="match status" value="1"/>
</dbReference>
<dbReference type="AlphaFoldDB" id="A0A1E1LSY5"/>
<evidence type="ECO:0000313" key="9">
    <source>
        <dbReference type="EMBL" id="CZT13607.1"/>
    </source>
</evidence>
<name>A0A1E1LSY5_9HELO</name>
<dbReference type="InterPro" id="IPR052427">
    <property type="entry name" value="Glycosyltrans_GT2/GT47"/>
</dbReference>
<reference evidence="10" key="1">
    <citation type="submission" date="2016-03" db="EMBL/GenBank/DDBJ databases">
        <authorList>
            <person name="Guldener U."/>
        </authorList>
    </citation>
    <scope>NUCLEOTIDE SEQUENCE [LARGE SCALE GENOMIC DNA]</scope>
    <source>
        <strain evidence="10">04CH-RAC-A.6.1</strain>
    </source>
</reference>
<keyword evidence="2" id="KW-0328">Glycosyltransferase</keyword>
<evidence type="ECO:0000256" key="1">
    <source>
        <dbReference type="ARBA" id="ARBA00004370"/>
    </source>
</evidence>
<dbReference type="OrthoDB" id="3828420at2759"/>
<dbReference type="GO" id="GO:0016757">
    <property type="term" value="F:glycosyltransferase activity"/>
    <property type="evidence" value="ECO:0007669"/>
    <property type="project" value="UniProtKB-KW"/>
</dbReference>
<accession>A0A1E1LSY5</accession>
<sequence length="303" mass="35743">MWSTGFGGDCLGLIGYWYFRPLTQPKWRFFLLFVARYLGLIVNTIAYWLYKSIPVPENPTYSCKDITIILPTISTDIEELRQTIQSMLACNPVQILLVTTEYQYRTLWKFSKSMNARNLKVLKVPVANKRLQVCKAVPLVKTRITVMADDDVTWPSTMFPWLLAPFEDEKIGAVGTSQRVRRLKTGTIMERCYNWLGAVYIERRNFEISATHYIDGGTSYSDFLLGFATETWRGHLLKADDDNFITRWLVAKRWKTWVQYSRECEIETTLENNPKFRFQCSRWARSNWRSNYTSLFVERHIWR</sequence>
<protein>
    <submittedName>
        <fullName evidence="9">Related to polysaccharide synthase Cps1</fullName>
    </submittedName>
</protein>
<dbReference type="Proteomes" id="UP000178912">
    <property type="component" value="Unassembled WGS sequence"/>
</dbReference>
<evidence type="ECO:0000256" key="4">
    <source>
        <dbReference type="ARBA" id="ARBA00022692"/>
    </source>
</evidence>
<keyword evidence="4 8" id="KW-0812">Transmembrane</keyword>
<evidence type="ECO:0000256" key="7">
    <source>
        <dbReference type="ARBA" id="ARBA00023180"/>
    </source>
</evidence>
<gene>
    <name evidence="9" type="ORF">RAG0_17105</name>
</gene>
<evidence type="ECO:0000256" key="5">
    <source>
        <dbReference type="ARBA" id="ARBA00022989"/>
    </source>
</evidence>
<evidence type="ECO:0000313" key="10">
    <source>
        <dbReference type="Proteomes" id="UP000178912"/>
    </source>
</evidence>
<keyword evidence="5 8" id="KW-1133">Transmembrane helix</keyword>
<dbReference type="Gene3D" id="3.90.550.10">
    <property type="entry name" value="Spore Coat Polysaccharide Biosynthesis Protein SpsA, Chain A"/>
    <property type="match status" value="1"/>
</dbReference>
<evidence type="ECO:0000256" key="2">
    <source>
        <dbReference type="ARBA" id="ARBA00022676"/>
    </source>
</evidence>
<keyword evidence="6 8" id="KW-0472">Membrane</keyword>
<dbReference type="InterPro" id="IPR029044">
    <property type="entry name" value="Nucleotide-diphossugar_trans"/>
</dbReference>
<dbReference type="PANTHER" id="PTHR47844">
    <property type="entry name" value="SYNTHASE CPS1, PUTATIVE (AFU_ORTHOLOGUE AFUA_7G02500)-RELATED"/>
    <property type="match status" value="1"/>
</dbReference>
<comment type="subcellular location">
    <subcellularLocation>
        <location evidence="1">Membrane</location>
    </subcellularLocation>
</comment>
<evidence type="ECO:0000256" key="8">
    <source>
        <dbReference type="SAM" id="Phobius"/>
    </source>
</evidence>
<keyword evidence="7" id="KW-0325">Glycoprotein</keyword>
<dbReference type="GO" id="GO:0016020">
    <property type="term" value="C:membrane"/>
    <property type="evidence" value="ECO:0007669"/>
    <property type="project" value="UniProtKB-SubCell"/>
</dbReference>
<dbReference type="SUPFAM" id="SSF53448">
    <property type="entry name" value="Nucleotide-diphospho-sugar transferases"/>
    <property type="match status" value="1"/>
</dbReference>
<evidence type="ECO:0000256" key="3">
    <source>
        <dbReference type="ARBA" id="ARBA00022679"/>
    </source>
</evidence>
<keyword evidence="3" id="KW-0808">Transferase</keyword>